<dbReference type="Gene3D" id="3.30.300.30">
    <property type="match status" value="1"/>
</dbReference>
<evidence type="ECO:0000313" key="5">
    <source>
        <dbReference type="EMBL" id="KAB2812929.1"/>
    </source>
</evidence>
<dbReference type="PANTHER" id="PTHR43767:SF1">
    <property type="entry name" value="NONRIBOSOMAL PEPTIDE SYNTHASE PES1 (EUROFUNG)-RELATED"/>
    <property type="match status" value="1"/>
</dbReference>
<proteinExistence type="inferred from homology"/>
<accession>A0A7J5E3V6</accession>
<sequence length="521" mass="55360">MPDHLTAAARRNAIGDILPRTAARVPDKTALVYGATERTFAELDAVVARTASALTADGVARGDRFGIVARNSDEFAVLYLALARMGAVSVPVNFMLTADEIAYILDDAGCTGVAVATEFVGTVADALARLAAPVARRVQITVDGGPLAEGWTELTTLLAYDGPVLPAADVAPDELIQLLYTSGTESHPKGVMLTSAALMAQYTSVIVGGRMSADDVELHTLPLYHTAQLHCFLTPALLLGSTSIVHGRPVPARIVADAARYGVTKFFAPPTIWIALLAELEATPGADLSTLRKGYYGAAAMPVEVLHQLAERLPDLELWNFYGQTEMSPIATILEPAYAATKLGSAGRPALNVETRVVDDADQPVPTGVVGEIVHRSPQLMTGYWRRPDLTEAAFAGGWFHSGDLGVFDEDGFLTIVDRKKDMVNTGGENVASREVEECLYLHPAVAEAAVVGLPHPQWVEQVTAAVVLKPGAAAGPEDLRAHCAERLAGFKVPKQVVLVEALPKNASGKILKRDLRTSLL</sequence>
<dbReference type="InterPro" id="IPR025110">
    <property type="entry name" value="AMP-bd_C"/>
</dbReference>
<dbReference type="InterPro" id="IPR000873">
    <property type="entry name" value="AMP-dep_synth/lig_dom"/>
</dbReference>
<evidence type="ECO:0000259" key="4">
    <source>
        <dbReference type="Pfam" id="PF13193"/>
    </source>
</evidence>
<evidence type="ECO:0000256" key="2">
    <source>
        <dbReference type="ARBA" id="ARBA00022598"/>
    </source>
</evidence>
<dbReference type="NCBIfam" id="NF004837">
    <property type="entry name" value="PRK06187.1"/>
    <property type="match status" value="1"/>
</dbReference>
<dbReference type="RefSeq" id="WP_151580253.1">
    <property type="nucleotide sequence ID" value="NZ_WBVM01000001.1"/>
</dbReference>
<dbReference type="AlphaFoldDB" id="A0A7J5E3V6"/>
<dbReference type="EMBL" id="WBVM01000001">
    <property type="protein sequence ID" value="KAB2812929.1"/>
    <property type="molecule type" value="Genomic_DNA"/>
</dbReference>
<dbReference type="InterPro" id="IPR020845">
    <property type="entry name" value="AMP-binding_CS"/>
</dbReference>
<comment type="caution">
    <text evidence="5">The sequence shown here is derived from an EMBL/GenBank/DDBJ whole genome shotgun (WGS) entry which is preliminary data.</text>
</comment>
<dbReference type="InterPro" id="IPR045851">
    <property type="entry name" value="AMP-bd_C_sf"/>
</dbReference>
<dbReference type="GO" id="GO:0016878">
    <property type="term" value="F:acid-thiol ligase activity"/>
    <property type="evidence" value="ECO:0007669"/>
    <property type="project" value="UniProtKB-ARBA"/>
</dbReference>
<reference evidence="5 6" key="1">
    <citation type="submission" date="2019-09" db="EMBL/GenBank/DDBJ databases">
        <title>Pimelobacter sp. isolated from Paulinella.</title>
        <authorList>
            <person name="Jeong S.E."/>
        </authorList>
    </citation>
    <scope>NUCLEOTIDE SEQUENCE [LARGE SCALE GENOMIC DNA]</scope>
    <source>
        <strain evidence="5 6">Pch-N</strain>
    </source>
</reference>
<dbReference type="CDD" id="cd17631">
    <property type="entry name" value="FACL_FadD13-like"/>
    <property type="match status" value="1"/>
</dbReference>
<dbReference type="SUPFAM" id="SSF56801">
    <property type="entry name" value="Acetyl-CoA synthetase-like"/>
    <property type="match status" value="1"/>
</dbReference>
<dbReference type="PROSITE" id="PS00455">
    <property type="entry name" value="AMP_BINDING"/>
    <property type="match status" value="1"/>
</dbReference>
<name>A0A7J5E3V6_NOCSI</name>
<feature type="domain" description="AMP-binding enzyme C-terminal" evidence="4">
    <location>
        <begin position="435"/>
        <end position="510"/>
    </location>
</feature>
<evidence type="ECO:0000313" key="6">
    <source>
        <dbReference type="Proteomes" id="UP000449906"/>
    </source>
</evidence>
<feature type="domain" description="AMP-dependent synthetase/ligase" evidence="3">
    <location>
        <begin position="20"/>
        <end position="385"/>
    </location>
</feature>
<dbReference type="PANTHER" id="PTHR43767">
    <property type="entry name" value="LONG-CHAIN-FATTY-ACID--COA LIGASE"/>
    <property type="match status" value="1"/>
</dbReference>
<dbReference type="FunFam" id="3.30.300.30:FF:000008">
    <property type="entry name" value="2,3-dihydroxybenzoate-AMP ligase"/>
    <property type="match status" value="1"/>
</dbReference>
<dbReference type="NCBIfam" id="NF006182">
    <property type="entry name" value="PRK08316.1"/>
    <property type="match status" value="1"/>
</dbReference>
<comment type="similarity">
    <text evidence="1">Belongs to the ATP-dependent AMP-binding enzyme family.</text>
</comment>
<dbReference type="Pfam" id="PF13193">
    <property type="entry name" value="AMP-binding_C"/>
    <property type="match status" value="1"/>
</dbReference>
<organism evidence="5 6">
    <name type="scientific">Nocardioides simplex</name>
    <name type="common">Arthrobacter simplex</name>
    <dbReference type="NCBI Taxonomy" id="2045"/>
    <lineage>
        <taxon>Bacteria</taxon>
        <taxon>Bacillati</taxon>
        <taxon>Actinomycetota</taxon>
        <taxon>Actinomycetes</taxon>
        <taxon>Propionibacteriales</taxon>
        <taxon>Nocardioidaceae</taxon>
        <taxon>Pimelobacter</taxon>
    </lineage>
</organism>
<protein>
    <submittedName>
        <fullName evidence="5">Long-chain-fatty-acid--CoA ligase</fullName>
    </submittedName>
</protein>
<dbReference type="Proteomes" id="UP000449906">
    <property type="component" value="Unassembled WGS sequence"/>
</dbReference>
<dbReference type="InterPro" id="IPR050237">
    <property type="entry name" value="ATP-dep_AMP-bd_enzyme"/>
</dbReference>
<gene>
    <name evidence="5" type="ORF">F9L07_14590</name>
</gene>
<dbReference type="Gene3D" id="3.40.50.12780">
    <property type="entry name" value="N-terminal domain of ligase-like"/>
    <property type="match status" value="1"/>
</dbReference>
<evidence type="ECO:0000259" key="3">
    <source>
        <dbReference type="Pfam" id="PF00501"/>
    </source>
</evidence>
<dbReference type="Pfam" id="PF00501">
    <property type="entry name" value="AMP-binding"/>
    <property type="match status" value="1"/>
</dbReference>
<evidence type="ECO:0000256" key="1">
    <source>
        <dbReference type="ARBA" id="ARBA00006432"/>
    </source>
</evidence>
<keyword evidence="2 5" id="KW-0436">Ligase</keyword>
<dbReference type="InterPro" id="IPR042099">
    <property type="entry name" value="ANL_N_sf"/>
</dbReference>